<dbReference type="EMBL" id="HACG01043285">
    <property type="protein sequence ID" value="CEK90150.1"/>
    <property type="molecule type" value="Transcribed_RNA"/>
</dbReference>
<dbReference type="SMART" id="SM00409">
    <property type="entry name" value="IG"/>
    <property type="match status" value="2"/>
</dbReference>
<keyword evidence="3 12" id="KW-0812">Transmembrane</keyword>
<dbReference type="InterPro" id="IPR051713">
    <property type="entry name" value="T-cell_Activation_Regulation"/>
</dbReference>
<feature type="region of interest" description="Disordered" evidence="11">
    <location>
        <begin position="314"/>
        <end position="495"/>
    </location>
</feature>
<feature type="compositionally biased region" description="Basic and acidic residues" evidence="11">
    <location>
        <begin position="345"/>
        <end position="378"/>
    </location>
</feature>
<keyword evidence="7" id="KW-1015">Disulfide bond</keyword>
<dbReference type="GO" id="GO:0007166">
    <property type="term" value="P:cell surface receptor signaling pathway"/>
    <property type="evidence" value="ECO:0007669"/>
    <property type="project" value="TreeGrafter"/>
</dbReference>
<evidence type="ECO:0000256" key="11">
    <source>
        <dbReference type="SAM" id="MobiDB-lite"/>
    </source>
</evidence>
<evidence type="ECO:0000256" key="13">
    <source>
        <dbReference type="SAM" id="SignalP"/>
    </source>
</evidence>
<evidence type="ECO:0000256" key="5">
    <source>
        <dbReference type="ARBA" id="ARBA00022989"/>
    </source>
</evidence>
<evidence type="ECO:0000256" key="4">
    <source>
        <dbReference type="ARBA" id="ARBA00022729"/>
    </source>
</evidence>
<evidence type="ECO:0000313" key="15">
    <source>
        <dbReference type="EMBL" id="CEK90150.1"/>
    </source>
</evidence>
<dbReference type="GO" id="GO:0009897">
    <property type="term" value="C:external side of plasma membrane"/>
    <property type="evidence" value="ECO:0007669"/>
    <property type="project" value="TreeGrafter"/>
</dbReference>
<dbReference type="PANTHER" id="PTHR25466:SF2">
    <property type="entry name" value="T-LYMPHOCYTE ACTIVATION ANTIGEN CD86"/>
    <property type="match status" value="1"/>
</dbReference>
<keyword evidence="2" id="KW-1003">Cell membrane</keyword>
<keyword evidence="4 13" id="KW-0732">Signal</keyword>
<keyword evidence="8" id="KW-0675">Receptor</keyword>
<dbReference type="GO" id="GO:0006955">
    <property type="term" value="P:immune response"/>
    <property type="evidence" value="ECO:0007669"/>
    <property type="project" value="TreeGrafter"/>
</dbReference>
<feature type="transmembrane region" description="Helical" evidence="12">
    <location>
        <begin position="282"/>
        <end position="306"/>
    </location>
</feature>
<keyword evidence="6 12" id="KW-0472">Membrane</keyword>
<evidence type="ECO:0000259" key="14">
    <source>
        <dbReference type="PROSITE" id="PS50835"/>
    </source>
</evidence>
<dbReference type="InterPro" id="IPR007110">
    <property type="entry name" value="Ig-like_dom"/>
</dbReference>
<evidence type="ECO:0000256" key="1">
    <source>
        <dbReference type="ARBA" id="ARBA00004251"/>
    </source>
</evidence>
<dbReference type="AlphaFoldDB" id="A0A0B7BDA4"/>
<accession>A0A0B7BDA4</accession>
<feature type="chain" id="PRO_5002128134" description="Ig-like domain-containing protein" evidence="13">
    <location>
        <begin position="22"/>
        <end position="495"/>
    </location>
</feature>
<proteinExistence type="predicted"/>
<keyword evidence="5 12" id="KW-1133">Transmembrane helix</keyword>
<sequence>MASLGTTSLLVFCLFLTTVICQQPQQSVLPVTTVSDGGTFNIYCDTSRVVTDNLATLLQLSITRTLPNTPVTDIVVYTISPPNPVVKFPDSRPWNVTYTGANNAMKIVVNVTDAMCGDAGTYQCSISYQKQGSSKFIDAESSVNLTVTSGVSSFDFIMSYPSEQPLYAAGENITLTCSATGPNTLVFLWEECYTDRSTISGYTCYAIQNQGNKPPGPPIGSGSCLRYSMVSVYTFVVQQTSDYRCTVSNSGQAYGNKTISIQTGTTPVPGEQTGKAGDPAPVGMIVGIIIGCIALIAIVIIIIFVVRYRRRSKEGNYKSNDQPDASRESNLHHAPPPVFFPSSKTSKDEKDIKTQDESGRRDAARYDDYEDNRKDGKSRSRAPYYDNYNNEQGVPNERKSRKSHQAEPHINNRFAPEEQHYASTDVSHSGDESADMSDIPLEHGKSKPKPKYRSQIPRKGNKDLNKPLHYAELDLPPRVEGSESGSDAGRRRVDL</sequence>
<keyword evidence="10" id="KW-0393">Immunoglobulin domain</keyword>
<feature type="signal peptide" evidence="13">
    <location>
        <begin position="1"/>
        <end position="21"/>
    </location>
</feature>
<gene>
    <name evidence="15" type="primary">ORF175000</name>
</gene>
<organism evidence="15">
    <name type="scientific">Arion vulgaris</name>
    <dbReference type="NCBI Taxonomy" id="1028688"/>
    <lineage>
        <taxon>Eukaryota</taxon>
        <taxon>Metazoa</taxon>
        <taxon>Spiralia</taxon>
        <taxon>Lophotrochozoa</taxon>
        <taxon>Mollusca</taxon>
        <taxon>Gastropoda</taxon>
        <taxon>Heterobranchia</taxon>
        <taxon>Euthyneura</taxon>
        <taxon>Panpulmonata</taxon>
        <taxon>Eupulmonata</taxon>
        <taxon>Stylommatophora</taxon>
        <taxon>Helicina</taxon>
        <taxon>Arionoidea</taxon>
        <taxon>Arionidae</taxon>
        <taxon>Arion</taxon>
    </lineage>
</organism>
<evidence type="ECO:0000256" key="3">
    <source>
        <dbReference type="ARBA" id="ARBA00022692"/>
    </source>
</evidence>
<evidence type="ECO:0000256" key="2">
    <source>
        <dbReference type="ARBA" id="ARBA00022475"/>
    </source>
</evidence>
<dbReference type="PROSITE" id="PS50835">
    <property type="entry name" value="IG_LIKE"/>
    <property type="match status" value="1"/>
</dbReference>
<evidence type="ECO:0000256" key="10">
    <source>
        <dbReference type="ARBA" id="ARBA00023319"/>
    </source>
</evidence>
<name>A0A0B7BDA4_9EUPU</name>
<dbReference type="InterPro" id="IPR036179">
    <property type="entry name" value="Ig-like_dom_sf"/>
</dbReference>
<feature type="domain" description="Ig-like" evidence="14">
    <location>
        <begin position="170"/>
        <end position="260"/>
    </location>
</feature>
<feature type="non-terminal residue" evidence="15">
    <location>
        <position position="495"/>
    </location>
</feature>
<evidence type="ECO:0000256" key="12">
    <source>
        <dbReference type="SAM" id="Phobius"/>
    </source>
</evidence>
<evidence type="ECO:0000256" key="7">
    <source>
        <dbReference type="ARBA" id="ARBA00023157"/>
    </source>
</evidence>
<feature type="compositionally biased region" description="Basic and acidic residues" evidence="11">
    <location>
        <begin position="460"/>
        <end position="481"/>
    </location>
</feature>
<dbReference type="SUPFAM" id="SSF48726">
    <property type="entry name" value="Immunoglobulin"/>
    <property type="match status" value="1"/>
</dbReference>
<evidence type="ECO:0000256" key="6">
    <source>
        <dbReference type="ARBA" id="ARBA00023136"/>
    </source>
</evidence>
<evidence type="ECO:0000256" key="9">
    <source>
        <dbReference type="ARBA" id="ARBA00023180"/>
    </source>
</evidence>
<dbReference type="PANTHER" id="PTHR25466">
    <property type="entry name" value="T-LYMPHOCYTE ACTIVATION ANTIGEN"/>
    <property type="match status" value="1"/>
</dbReference>
<comment type="subcellular location">
    <subcellularLocation>
        <location evidence="1">Cell membrane</location>
        <topology evidence="1">Single-pass type I membrane protein</topology>
    </subcellularLocation>
</comment>
<reference evidence="15" key="1">
    <citation type="submission" date="2014-12" db="EMBL/GenBank/DDBJ databases">
        <title>Insight into the proteome of Arion vulgaris.</title>
        <authorList>
            <person name="Aradska J."/>
            <person name="Bulat T."/>
            <person name="Smidak R."/>
            <person name="Sarate P."/>
            <person name="Gangsoo J."/>
            <person name="Sialana F."/>
            <person name="Bilban M."/>
            <person name="Lubec G."/>
        </authorList>
    </citation>
    <scope>NUCLEOTIDE SEQUENCE</scope>
    <source>
        <tissue evidence="15">Skin</tissue>
    </source>
</reference>
<keyword evidence="9" id="KW-0325">Glycoprotein</keyword>
<protein>
    <recommendedName>
        <fullName evidence="14">Ig-like domain-containing protein</fullName>
    </recommendedName>
</protein>
<dbReference type="InterPro" id="IPR003599">
    <property type="entry name" value="Ig_sub"/>
</dbReference>
<evidence type="ECO:0000256" key="8">
    <source>
        <dbReference type="ARBA" id="ARBA00023170"/>
    </source>
</evidence>
<dbReference type="GO" id="GO:0071222">
    <property type="term" value="P:cellular response to lipopolysaccharide"/>
    <property type="evidence" value="ECO:0007669"/>
    <property type="project" value="TreeGrafter"/>
</dbReference>